<dbReference type="Pfam" id="PF11033">
    <property type="entry name" value="ComJ"/>
    <property type="match status" value="1"/>
</dbReference>
<sequence>MSQHRTVDLLISHQQIRLENRPFETAYCQWGAGNLLQGCIVHDGFVVFDPIVQGSFGAYVQVTIAPEFHQDDNSQRCMAVPFSYTPSYPLSISSAFEKHTLDWKLEPGGYQLIFEIVEIDNEVQYKITLVPMLETAIKSEFLKDDDFGAVRKQKIRLGTTDEC</sequence>
<dbReference type="Gene3D" id="2.60.34.30">
    <property type="entry name" value="Competence, DNA-entry nuclease inhibitor, ComJ"/>
    <property type="match status" value="1"/>
</dbReference>
<dbReference type="Proteomes" id="UP000018211">
    <property type="component" value="Unassembled WGS sequence"/>
</dbReference>
<reference evidence="1 2" key="1">
    <citation type="journal article" date="2013" name="ISME J.">
        <title>Comparative genomics of pathogenic lineages of Vibrio nigripulchritudo identifies virulence-associated traits.</title>
        <authorList>
            <person name="Goudenege D."/>
            <person name="Labreuche Y."/>
            <person name="Krin E."/>
            <person name="Ansquer D."/>
            <person name="Mangenot S."/>
            <person name="Calteau A."/>
            <person name="Medigue C."/>
            <person name="Mazel D."/>
            <person name="Polz M.F."/>
            <person name="Le Roux F."/>
        </authorList>
    </citation>
    <scope>NUCLEOTIDE SEQUENCE [LARGE SCALE GENOMIC DNA]</scope>
    <source>
        <strain evidence="1 2">SOn1</strain>
    </source>
</reference>
<dbReference type="EMBL" id="CAOF01000199">
    <property type="protein sequence ID" value="CCO50212.1"/>
    <property type="molecule type" value="Genomic_DNA"/>
</dbReference>
<accession>A0AAV2W0T1</accession>
<gene>
    <name evidence="1" type="ORF">VIBNISOn1_p0049</name>
</gene>
<evidence type="ECO:0000313" key="2">
    <source>
        <dbReference type="Proteomes" id="UP000018211"/>
    </source>
</evidence>
<evidence type="ECO:0000313" key="1">
    <source>
        <dbReference type="EMBL" id="CCO50212.1"/>
    </source>
</evidence>
<protein>
    <recommendedName>
        <fullName evidence="3">Competence protein J (ComJ)</fullName>
    </recommendedName>
</protein>
<dbReference type="RefSeq" id="WP_022614082.1">
    <property type="nucleotide sequence ID" value="NZ_LK391966.1"/>
</dbReference>
<dbReference type="AlphaFoldDB" id="A0AAV2W0T1"/>
<organism evidence="1 2">
    <name type="scientific">Vibrio nigripulchritudo SOn1</name>
    <dbReference type="NCBI Taxonomy" id="1238450"/>
    <lineage>
        <taxon>Bacteria</taxon>
        <taxon>Pseudomonadati</taxon>
        <taxon>Pseudomonadota</taxon>
        <taxon>Gammaproteobacteria</taxon>
        <taxon>Vibrionales</taxon>
        <taxon>Vibrionaceae</taxon>
        <taxon>Vibrio</taxon>
    </lineage>
</organism>
<evidence type="ECO:0008006" key="3">
    <source>
        <dbReference type="Google" id="ProtNLM"/>
    </source>
</evidence>
<dbReference type="InterPro" id="IPR020354">
    <property type="entry name" value="Competence_nuclease_inhibitor"/>
</dbReference>
<proteinExistence type="predicted"/>
<name>A0AAV2W0T1_9VIBR</name>
<comment type="caution">
    <text evidence="1">The sequence shown here is derived from an EMBL/GenBank/DDBJ whole genome shotgun (WGS) entry which is preliminary data.</text>
</comment>
<dbReference type="InterPro" id="IPR038691">
    <property type="entry name" value="ComJ_sf"/>
</dbReference>